<feature type="domain" description="Blue (type 1) copper" evidence="9">
    <location>
        <begin position="106"/>
        <end position="194"/>
    </location>
</feature>
<feature type="compositionally biased region" description="Low complexity" evidence="8">
    <location>
        <begin position="38"/>
        <end position="56"/>
    </location>
</feature>
<feature type="binding site" evidence="7">
    <location>
        <position position="135"/>
    </location>
    <ligand>
        <name>Cu cation</name>
        <dbReference type="ChEBI" id="CHEBI:23378"/>
    </ligand>
</feature>
<comment type="subcellular location">
    <subcellularLocation>
        <location evidence="1">Membrane</location>
    </subcellularLocation>
</comment>
<dbReference type="Proteomes" id="UP001596099">
    <property type="component" value="Unassembled WGS sequence"/>
</dbReference>
<keyword evidence="6" id="KW-0472">Membrane</keyword>
<dbReference type="InterPro" id="IPR008972">
    <property type="entry name" value="Cupredoxin"/>
</dbReference>
<comment type="cofactor">
    <cofactor evidence="7">
        <name>Cu(2+)</name>
        <dbReference type="ChEBI" id="CHEBI:29036"/>
    </cofactor>
    <text evidence="7">The crystal structure with reduced Cu(1+) has also been determined.</text>
</comment>
<evidence type="ECO:0000256" key="2">
    <source>
        <dbReference type="ARBA" id="ARBA00022448"/>
    </source>
</evidence>
<dbReference type="InterPro" id="IPR002387">
    <property type="entry name" value="Plastocyanin"/>
</dbReference>
<dbReference type="PANTHER" id="PTHR34192:SF10">
    <property type="entry name" value="PLASTOCYANIN MAJOR ISOFORM, CHLOROPLASTIC-RELATED"/>
    <property type="match status" value="1"/>
</dbReference>
<keyword evidence="5 7" id="KW-0186">Copper</keyword>
<name>A0ABD5RNZ1_9EURY</name>
<keyword evidence="3 7" id="KW-0479">Metal-binding</keyword>
<proteinExistence type="predicted"/>
<protein>
    <submittedName>
        <fullName evidence="10">Plastocyanin/azurin family copper-binding protein</fullName>
    </submittedName>
</protein>
<dbReference type="PROSITE" id="PS51257">
    <property type="entry name" value="PROKAR_LIPOPROTEIN"/>
    <property type="match status" value="1"/>
</dbReference>
<keyword evidence="2" id="KW-0813">Transport</keyword>
<feature type="compositionally biased region" description="Polar residues" evidence="8">
    <location>
        <begin position="88"/>
        <end position="101"/>
    </location>
</feature>
<evidence type="ECO:0000256" key="6">
    <source>
        <dbReference type="ARBA" id="ARBA00023136"/>
    </source>
</evidence>
<dbReference type="AlphaFoldDB" id="A0ABD5RNZ1"/>
<dbReference type="PANTHER" id="PTHR34192">
    <property type="entry name" value="PLASTOCYANIN MAJOR ISOFORM, CHLOROPLASTIC-RELATED"/>
    <property type="match status" value="1"/>
</dbReference>
<evidence type="ECO:0000256" key="4">
    <source>
        <dbReference type="ARBA" id="ARBA00022982"/>
    </source>
</evidence>
<dbReference type="RefSeq" id="WP_247415362.1">
    <property type="nucleotide sequence ID" value="NZ_JALLGW010000001.1"/>
</dbReference>
<organism evidence="10 11">
    <name type="scientific">Halomarina salina</name>
    <dbReference type="NCBI Taxonomy" id="1872699"/>
    <lineage>
        <taxon>Archaea</taxon>
        <taxon>Methanobacteriati</taxon>
        <taxon>Methanobacteriota</taxon>
        <taxon>Stenosarchaea group</taxon>
        <taxon>Halobacteria</taxon>
        <taxon>Halobacteriales</taxon>
        <taxon>Natronomonadaceae</taxon>
        <taxon>Halomarina</taxon>
    </lineage>
</organism>
<accession>A0ABD5RNZ1</accession>
<feature type="compositionally biased region" description="Low complexity" evidence="8">
    <location>
        <begin position="63"/>
        <end position="87"/>
    </location>
</feature>
<comment type="caution">
    <text evidence="10">The sequence shown here is derived from an EMBL/GenBank/DDBJ whole genome shotgun (WGS) entry which is preliminary data.</text>
</comment>
<dbReference type="InterPro" id="IPR000923">
    <property type="entry name" value="BlueCu_1"/>
</dbReference>
<dbReference type="GO" id="GO:0046872">
    <property type="term" value="F:metal ion binding"/>
    <property type="evidence" value="ECO:0007669"/>
    <property type="project" value="UniProtKB-KW"/>
</dbReference>
<evidence type="ECO:0000256" key="1">
    <source>
        <dbReference type="ARBA" id="ARBA00004370"/>
    </source>
</evidence>
<reference evidence="10 11" key="1">
    <citation type="journal article" date="2019" name="Int. J. Syst. Evol. Microbiol.">
        <title>The Global Catalogue of Microorganisms (GCM) 10K type strain sequencing project: providing services to taxonomists for standard genome sequencing and annotation.</title>
        <authorList>
            <consortium name="The Broad Institute Genomics Platform"/>
            <consortium name="The Broad Institute Genome Sequencing Center for Infectious Disease"/>
            <person name="Wu L."/>
            <person name="Ma J."/>
        </authorList>
    </citation>
    <scope>NUCLEOTIDE SEQUENCE [LARGE SCALE GENOMIC DNA]</scope>
    <source>
        <strain evidence="10 11">CGMCC 1.12543</strain>
    </source>
</reference>
<dbReference type="Pfam" id="PF00127">
    <property type="entry name" value="Copper-bind"/>
    <property type="match status" value="1"/>
</dbReference>
<evidence type="ECO:0000256" key="3">
    <source>
        <dbReference type="ARBA" id="ARBA00022723"/>
    </source>
</evidence>
<evidence type="ECO:0000259" key="9">
    <source>
        <dbReference type="Pfam" id="PF00127"/>
    </source>
</evidence>
<dbReference type="EMBL" id="JBHSQH010000001">
    <property type="protein sequence ID" value="MFC5972245.1"/>
    <property type="molecule type" value="Genomic_DNA"/>
</dbReference>
<evidence type="ECO:0000313" key="11">
    <source>
        <dbReference type="Proteomes" id="UP001596099"/>
    </source>
</evidence>
<evidence type="ECO:0000256" key="8">
    <source>
        <dbReference type="SAM" id="MobiDB-lite"/>
    </source>
</evidence>
<keyword evidence="4" id="KW-0249">Electron transport</keyword>
<evidence type="ECO:0000256" key="5">
    <source>
        <dbReference type="ARBA" id="ARBA00023008"/>
    </source>
</evidence>
<dbReference type="GO" id="GO:0016020">
    <property type="term" value="C:membrane"/>
    <property type="evidence" value="ECO:0007669"/>
    <property type="project" value="UniProtKB-SubCell"/>
</dbReference>
<gene>
    <name evidence="10" type="ORF">ACFPYI_12965</name>
</gene>
<feature type="binding site" evidence="7">
    <location>
        <position position="179"/>
    </location>
    <ligand>
        <name>Cu cation</name>
        <dbReference type="ChEBI" id="CHEBI:23378"/>
    </ligand>
</feature>
<dbReference type="Gene3D" id="2.60.40.420">
    <property type="entry name" value="Cupredoxins - blue copper proteins"/>
    <property type="match status" value="1"/>
</dbReference>
<evidence type="ECO:0000313" key="10">
    <source>
        <dbReference type="EMBL" id="MFC5972245.1"/>
    </source>
</evidence>
<feature type="binding site" evidence="7">
    <location>
        <position position="182"/>
    </location>
    <ligand>
        <name>Cu cation</name>
        <dbReference type="ChEBI" id="CHEBI:23378"/>
    </ligand>
</feature>
<feature type="compositionally biased region" description="Gly residues" evidence="8">
    <location>
        <begin position="20"/>
        <end position="29"/>
    </location>
</feature>
<feature type="region of interest" description="Disordered" evidence="8">
    <location>
        <begin position="16"/>
        <end position="102"/>
    </location>
</feature>
<keyword evidence="11" id="KW-1185">Reference proteome</keyword>
<feature type="binding site" evidence="7">
    <location>
        <position position="187"/>
    </location>
    <ligand>
        <name>Cu cation</name>
        <dbReference type="ChEBI" id="CHEBI:23378"/>
    </ligand>
</feature>
<dbReference type="SUPFAM" id="SSF49503">
    <property type="entry name" value="Cupredoxins"/>
    <property type="match status" value="1"/>
</dbReference>
<sequence length="194" mass="19658">MDRRTLLRRAALLGAVGLAGCTGDGGDGTTDGADEPTDGSGAPSATTEATTTTAPETTDETTSEMATTDGGAETTTATPEGTDGAATSTADPTSSEPQESVTVAVGADGKARFSPESFTLVSGGTVTWEWEQGGHNVLVDSQPEGGGFENLPGGQSDTQDAGFSYSQTFDTPGEYSYYCSVHRGIGMEASFTVE</sequence>
<evidence type="ECO:0000256" key="7">
    <source>
        <dbReference type="PIRSR" id="PIRSR602387-1"/>
    </source>
</evidence>
<dbReference type="PRINTS" id="PR00157">
    <property type="entry name" value="PLASTOCYANIN"/>
</dbReference>